<accession>A0A0A7EM79</accession>
<dbReference type="EMBL" id="CP009889">
    <property type="protein sequence ID" value="AIY67072.1"/>
    <property type="molecule type" value="Genomic_DNA"/>
</dbReference>
<proteinExistence type="predicted"/>
<reference evidence="1 2" key="1">
    <citation type="submission" date="2014-11" db="EMBL/GenBank/DDBJ databases">
        <title>Complete Genome Sequence of Pseudoalteromonas sp. Strain OCN003 Isolated from Kaneohe Bay, Oahu, Hawaii.</title>
        <authorList>
            <person name="Beurmann S."/>
            <person name="Videau P."/>
            <person name="Ushijima B."/>
            <person name="Smith A.M."/>
            <person name="Aeby G.S."/>
            <person name="Callahan S.M."/>
            <person name="Belcaid M."/>
        </authorList>
    </citation>
    <scope>NUCLEOTIDE SEQUENCE [LARGE SCALE GENOMIC DNA]</scope>
    <source>
        <strain evidence="1 2">OCN003</strain>
    </source>
</reference>
<evidence type="ECO:0000313" key="1">
    <source>
        <dbReference type="EMBL" id="AIY67072.1"/>
    </source>
</evidence>
<dbReference type="RefSeq" id="WP_040135828.1">
    <property type="nucleotide sequence ID" value="NZ_CP009889.1"/>
</dbReference>
<organism evidence="1 2">
    <name type="scientific">Pseudoalteromonas piratica</name>
    <dbReference type="NCBI Taxonomy" id="1348114"/>
    <lineage>
        <taxon>Bacteria</taxon>
        <taxon>Pseudomonadati</taxon>
        <taxon>Pseudomonadota</taxon>
        <taxon>Gammaproteobacteria</taxon>
        <taxon>Alteromonadales</taxon>
        <taxon>Pseudoalteromonadaceae</taxon>
        <taxon>Pseudoalteromonas</taxon>
    </lineage>
</organism>
<name>A0A0A7EM79_9GAMM</name>
<dbReference type="InterPro" id="IPR035242">
    <property type="entry name" value="DUF5329"/>
</dbReference>
<evidence type="ECO:0000313" key="2">
    <source>
        <dbReference type="Proteomes" id="UP000030341"/>
    </source>
</evidence>
<keyword evidence="2" id="KW-1185">Reference proteome</keyword>
<dbReference type="STRING" id="1348114.OM33_18535"/>
<dbReference type="KEGG" id="pseo:OM33_18535"/>
<gene>
    <name evidence="1" type="ORF">OM33_18535</name>
</gene>
<protein>
    <submittedName>
        <fullName evidence="1">Uncharacterized protein</fullName>
    </submittedName>
</protein>
<dbReference type="AlphaFoldDB" id="A0A0A7EM79"/>
<dbReference type="Pfam" id="PF17263">
    <property type="entry name" value="DUF5329"/>
    <property type="match status" value="1"/>
</dbReference>
<dbReference type="eggNOG" id="ENOG5032ZEV">
    <property type="taxonomic scope" value="Bacteria"/>
</dbReference>
<sequence>MRLTKLLLLILLLVSFYCSSKMPDEISFLIEQVRNSNCTFIRNGIGHSANKAADHLTLKYNNASRFANNGHTFIKNLASKSSFTGISYKIKCDNKVVTSEKWLKIRLAEYHKQSESLK</sequence>
<dbReference type="HOGENOM" id="CLU_128254_1_1_6"/>
<dbReference type="Proteomes" id="UP000030341">
    <property type="component" value="Chromosome 2"/>
</dbReference>